<feature type="domain" description="Polysaccharide pyruvyl transferase" evidence="1">
    <location>
        <begin position="14"/>
        <end position="275"/>
    </location>
</feature>
<reference evidence="3" key="2">
    <citation type="submission" date="2012-01" db="EMBL/GenBank/DDBJ databases">
        <title>Complete sequence of chromosome of Marinitoga piezophila KA3.</title>
        <authorList>
            <person name="Lucas S."/>
            <person name="Han J."/>
            <person name="Lapidus A."/>
            <person name="Cheng J.-F."/>
            <person name="Goodwin L."/>
            <person name="Pitluck S."/>
            <person name="Peters L."/>
            <person name="Mikhailova N."/>
            <person name="Teshima H."/>
            <person name="Detter J.C."/>
            <person name="Han C."/>
            <person name="Tapia R."/>
            <person name="Land M."/>
            <person name="Hauser L."/>
            <person name="Kyrpides N."/>
            <person name="Ivanova N."/>
            <person name="Pagani I."/>
            <person name="Jebbar M."/>
            <person name="Vannier P."/>
            <person name="Oger P."/>
            <person name="Cario A."/>
            <person name="Bartlett D."/>
            <person name="Noll K.M."/>
            <person name="Woyke T."/>
        </authorList>
    </citation>
    <scope>NUCLEOTIDE SEQUENCE [LARGE SCALE GENOMIC DNA]</scope>
    <source>
        <strain evidence="3">DSM 14283 / JCM 11233 / KA3</strain>
    </source>
</reference>
<gene>
    <name evidence="2" type="ordered locus">Marpi_1606</name>
</gene>
<dbReference type="EMBL" id="CP003257">
    <property type="protein sequence ID" value="AEX85996.1"/>
    <property type="molecule type" value="Genomic_DNA"/>
</dbReference>
<dbReference type="Proteomes" id="UP000007161">
    <property type="component" value="Chromosome"/>
</dbReference>
<dbReference type="AlphaFoldDB" id="H2J4Q4"/>
<dbReference type="STRING" id="443254.Marpi_1606"/>
<proteinExistence type="predicted"/>
<name>H2J4Q4_MARPK</name>
<dbReference type="OrthoDB" id="3199616at2"/>
<dbReference type="HOGENOM" id="CLU_039510_0_1_0"/>
<dbReference type="PANTHER" id="PTHR36836:SF1">
    <property type="entry name" value="COLANIC ACID BIOSYNTHESIS PROTEIN WCAK"/>
    <property type="match status" value="1"/>
</dbReference>
<protein>
    <recommendedName>
        <fullName evidence="1">Polysaccharide pyruvyl transferase domain-containing protein</fullName>
    </recommendedName>
</protein>
<dbReference type="KEGG" id="mpz:Marpi_1606"/>
<dbReference type="eggNOG" id="COG2327">
    <property type="taxonomic scope" value="Bacteria"/>
</dbReference>
<evidence type="ECO:0000259" key="1">
    <source>
        <dbReference type="Pfam" id="PF04230"/>
    </source>
</evidence>
<dbReference type="Pfam" id="PF04230">
    <property type="entry name" value="PS_pyruv_trans"/>
    <property type="match status" value="1"/>
</dbReference>
<dbReference type="RefSeq" id="WP_014297067.1">
    <property type="nucleotide sequence ID" value="NC_016751.1"/>
</dbReference>
<sequence length="337" mass="39849">MKKIFLIGYYGHGNLGDEMLFESTLYLLQESGFIGEIYVISDKPLEKENFKITNVEKFDIPGIIKTINQSNLIIFGGGNLLQTETSLRSFWYYEFIINIAKHYKKNIVFFSQGFGHFKHKSALRRLPKILKYKNLYGILRDKTSYRYAKRYSRNFAYGVDIGVLKYKNTIFKRDPQKGHVSIVIKNKRNWSKIVKILKDLKVERLTPIVFNKSQDSIHAYEFFEQFEKEINMNFPITDESKIIDEMLKSEFVISDRLHGGILSLYLGTPVILYKNKKNFRVFKSIDYKYNLFFSNEEDILYPIAMLNDFDFEIFQSKFLLMLNASHHEHLDLIKTFL</sequence>
<organism evidence="2 3">
    <name type="scientific">Marinitoga piezophila (strain DSM 14283 / JCM 11233 / KA3)</name>
    <dbReference type="NCBI Taxonomy" id="443254"/>
    <lineage>
        <taxon>Bacteria</taxon>
        <taxon>Thermotogati</taxon>
        <taxon>Thermotogota</taxon>
        <taxon>Thermotogae</taxon>
        <taxon>Petrotogales</taxon>
        <taxon>Petrotogaceae</taxon>
        <taxon>Marinitoga</taxon>
    </lineage>
</organism>
<evidence type="ECO:0000313" key="2">
    <source>
        <dbReference type="EMBL" id="AEX85996.1"/>
    </source>
</evidence>
<dbReference type="PANTHER" id="PTHR36836">
    <property type="entry name" value="COLANIC ACID BIOSYNTHESIS PROTEIN WCAK"/>
    <property type="match status" value="1"/>
</dbReference>
<keyword evidence="3" id="KW-1185">Reference proteome</keyword>
<reference evidence="2 3" key="1">
    <citation type="journal article" date="2012" name="J. Bacteriol.">
        <title>Complete Genome Sequence of the Thermophilic, Piezophilic, Heterotrophic Bacterium Marinitoga piezophila KA3.</title>
        <authorList>
            <person name="Lucas S."/>
            <person name="Han J."/>
            <person name="Lapidus A."/>
            <person name="Cheng J.F."/>
            <person name="Goodwin L.A."/>
            <person name="Pitluck S."/>
            <person name="Peters L."/>
            <person name="Mikhailova N."/>
            <person name="Teshima H."/>
            <person name="Detter J.C."/>
            <person name="Han C."/>
            <person name="Tapia R."/>
            <person name="Land M."/>
            <person name="Hauser L."/>
            <person name="Kyrpides N.C."/>
            <person name="Ivanova N."/>
            <person name="Pagani I."/>
            <person name="Vannier P."/>
            <person name="Oger P."/>
            <person name="Bartlett D.H."/>
            <person name="Noll K.M."/>
            <person name="Woyke T."/>
            <person name="Jebbar M."/>
        </authorList>
    </citation>
    <scope>NUCLEOTIDE SEQUENCE [LARGE SCALE GENOMIC DNA]</scope>
    <source>
        <strain evidence="3">DSM 14283 / JCM 11233 / KA3</strain>
    </source>
</reference>
<evidence type="ECO:0000313" key="3">
    <source>
        <dbReference type="Proteomes" id="UP000007161"/>
    </source>
</evidence>
<dbReference type="InterPro" id="IPR007345">
    <property type="entry name" value="Polysacch_pyruvyl_Trfase"/>
</dbReference>
<accession>H2J4Q4</accession>